<feature type="compositionally biased region" description="Basic and acidic residues" evidence="1">
    <location>
        <begin position="74"/>
        <end position="86"/>
    </location>
</feature>
<accession>A0A9W7D5D3</accession>
<feature type="compositionally biased region" description="Basic residues" evidence="1">
    <location>
        <begin position="50"/>
        <end position="60"/>
    </location>
</feature>
<name>A0A9W7D5D3_9STRA</name>
<sequence>MDRVAEFTQLGTDPSRVPLPKTPETMRPAKGERFRSAVSTPYFGDSHILTPKKGKPRGGRYNHLYGASDEAELGDSRDDSADLRGDRDETVKYQIRRLSYDEAERDNSQYLELRTHFSLDKVAEFLGASGIAQTPRSSG</sequence>
<gene>
    <name evidence="2" type="ORF">Pfra01_002553700</name>
</gene>
<reference evidence="2" key="1">
    <citation type="submission" date="2023-04" db="EMBL/GenBank/DDBJ databases">
        <title>Phytophthora fragariaefolia NBRC 109709.</title>
        <authorList>
            <person name="Ichikawa N."/>
            <person name="Sato H."/>
            <person name="Tonouchi N."/>
        </authorList>
    </citation>
    <scope>NUCLEOTIDE SEQUENCE</scope>
    <source>
        <strain evidence="2">NBRC 109709</strain>
    </source>
</reference>
<dbReference type="EMBL" id="BSXT01004877">
    <property type="protein sequence ID" value="GMF59156.1"/>
    <property type="molecule type" value="Genomic_DNA"/>
</dbReference>
<evidence type="ECO:0000256" key="1">
    <source>
        <dbReference type="SAM" id="MobiDB-lite"/>
    </source>
</evidence>
<keyword evidence="3" id="KW-1185">Reference proteome</keyword>
<evidence type="ECO:0000313" key="3">
    <source>
        <dbReference type="Proteomes" id="UP001165121"/>
    </source>
</evidence>
<feature type="region of interest" description="Disordered" evidence="1">
    <location>
        <begin position="1"/>
        <end position="86"/>
    </location>
</feature>
<protein>
    <submittedName>
        <fullName evidence="2">Unnamed protein product</fullName>
    </submittedName>
</protein>
<evidence type="ECO:0000313" key="2">
    <source>
        <dbReference type="EMBL" id="GMF59156.1"/>
    </source>
</evidence>
<dbReference type="OrthoDB" id="104031at2759"/>
<proteinExistence type="predicted"/>
<dbReference type="AlphaFoldDB" id="A0A9W7D5D3"/>
<organism evidence="2 3">
    <name type="scientific">Phytophthora fragariaefolia</name>
    <dbReference type="NCBI Taxonomy" id="1490495"/>
    <lineage>
        <taxon>Eukaryota</taxon>
        <taxon>Sar</taxon>
        <taxon>Stramenopiles</taxon>
        <taxon>Oomycota</taxon>
        <taxon>Peronosporomycetes</taxon>
        <taxon>Peronosporales</taxon>
        <taxon>Peronosporaceae</taxon>
        <taxon>Phytophthora</taxon>
    </lineage>
</organism>
<comment type="caution">
    <text evidence="2">The sequence shown here is derived from an EMBL/GenBank/DDBJ whole genome shotgun (WGS) entry which is preliminary data.</text>
</comment>
<dbReference type="Proteomes" id="UP001165121">
    <property type="component" value="Unassembled WGS sequence"/>
</dbReference>